<evidence type="ECO:0008006" key="3">
    <source>
        <dbReference type="Google" id="ProtNLM"/>
    </source>
</evidence>
<sequence length="90" mass="10776">MKKKIKSRIPKFKSLDEEAKFWDTHSITDFEDETEDVEIVWEVEKPRDETLVLRVQKNLKEKLKKEARKKGLNASTLARMWLMEKLQASR</sequence>
<dbReference type="Pfam" id="PF12441">
    <property type="entry name" value="CopG_antitoxin"/>
    <property type="match status" value="1"/>
</dbReference>
<evidence type="ECO:0000313" key="1">
    <source>
        <dbReference type="EMBL" id="KKU02588.1"/>
    </source>
</evidence>
<dbReference type="PATRIC" id="fig|1618598.3.peg.591"/>
<dbReference type="EMBL" id="LCKQ01000030">
    <property type="protein sequence ID" value="KKU02588.1"/>
    <property type="molecule type" value="Genomic_DNA"/>
</dbReference>
<name>A0A0G1PB47_9BACT</name>
<dbReference type="Proteomes" id="UP000034086">
    <property type="component" value="Unassembled WGS sequence"/>
</dbReference>
<reference evidence="1 2" key="1">
    <citation type="journal article" date="2015" name="Nature">
        <title>rRNA introns, odd ribosomes, and small enigmatic genomes across a large radiation of phyla.</title>
        <authorList>
            <person name="Brown C.T."/>
            <person name="Hug L.A."/>
            <person name="Thomas B.C."/>
            <person name="Sharon I."/>
            <person name="Castelle C.J."/>
            <person name="Singh A."/>
            <person name="Wilkins M.J."/>
            <person name="Williams K.H."/>
            <person name="Banfield J.F."/>
        </authorList>
    </citation>
    <scope>NUCLEOTIDE SEQUENCE [LARGE SCALE GENOMIC DNA]</scope>
</reference>
<dbReference type="InterPro" id="IPR022148">
    <property type="entry name" value="CopG_antitoxin"/>
</dbReference>
<comment type="caution">
    <text evidence="1">The sequence shown here is derived from an EMBL/GenBank/DDBJ whole genome shotgun (WGS) entry which is preliminary data.</text>
</comment>
<protein>
    <recommendedName>
        <fullName evidence="3">CopG antitoxin of type II toxin-antitoxin system</fullName>
    </recommendedName>
</protein>
<gene>
    <name evidence="1" type="ORF">UX03_C0030G0009</name>
</gene>
<organism evidence="1 2">
    <name type="scientific">Candidatus Woesebacteria bacterium GW2011_GWE1_45_18</name>
    <dbReference type="NCBI Taxonomy" id="1618598"/>
    <lineage>
        <taxon>Bacteria</taxon>
        <taxon>Candidatus Woeseibacteriota</taxon>
    </lineage>
</organism>
<dbReference type="AlphaFoldDB" id="A0A0G1PB47"/>
<evidence type="ECO:0000313" key="2">
    <source>
        <dbReference type="Proteomes" id="UP000034086"/>
    </source>
</evidence>
<accession>A0A0G1PB47</accession>
<proteinExistence type="predicted"/>